<dbReference type="SUPFAM" id="SSF103473">
    <property type="entry name" value="MFS general substrate transporter"/>
    <property type="match status" value="1"/>
</dbReference>
<dbReference type="GO" id="GO:0006857">
    <property type="term" value="P:oligopeptide transport"/>
    <property type="evidence" value="ECO:0007669"/>
    <property type="project" value="InterPro"/>
</dbReference>
<evidence type="ECO:0000313" key="7">
    <source>
        <dbReference type="Proteomes" id="UP001652623"/>
    </source>
</evidence>
<dbReference type="Pfam" id="PF00854">
    <property type="entry name" value="PTR2"/>
    <property type="match status" value="1"/>
</dbReference>
<dbReference type="InterPro" id="IPR036259">
    <property type="entry name" value="MFS_trans_sf"/>
</dbReference>
<evidence type="ECO:0000256" key="6">
    <source>
        <dbReference type="SAM" id="Phobius"/>
    </source>
</evidence>
<keyword evidence="5 6" id="KW-0472">Membrane</keyword>
<feature type="transmembrane region" description="Helical" evidence="6">
    <location>
        <begin position="144"/>
        <end position="167"/>
    </location>
</feature>
<feature type="transmembrane region" description="Helical" evidence="6">
    <location>
        <begin position="431"/>
        <end position="452"/>
    </location>
</feature>
<evidence type="ECO:0000256" key="1">
    <source>
        <dbReference type="ARBA" id="ARBA00004141"/>
    </source>
</evidence>
<keyword evidence="7" id="KW-1185">Reference proteome</keyword>
<dbReference type="AlphaFoldDB" id="A0A6P6GHX5"/>
<comment type="similarity">
    <text evidence="2">Belongs to the major facilitator superfamily. Proton-dependent oligopeptide transporter (POT/PTR) (TC 2.A.17) family.</text>
</comment>
<keyword evidence="4 6" id="KW-1133">Transmembrane helix</keyword>
<name>A0A6P6GHX5_ZIZJJ</name>
<keyword evidence="3 6" id="KW-0812">Transmembrane</keyword>
<feature type="transmembrane region" description="Helical" evidence="6">
    <location>
        <begin position="585"/>
        <end position="608"/>
    </location>
</feature>
<evidence type="ECO:0000256" key="4">
    <source>
        <dbReference type="ARBA" id="ARBA00022989"/>
    </source>
</evidence>
<dbReference type="RefSeq" id="XP_024933707.2">
    <property type="nucleotide sequence ID" value="XM_025077939.2"/>
</dbReference>
<protein>
    <recommendedName>
        <fullName evidence="9">Protein NRT1/ PTR FAMILY 2.13-like</fullName>
    </recommendedName>
</protein>
<dbReference type="InterPro" id="IPR018456">
    <property type="entry name" value="PTR2_symporter_CS"/>
</dbReference>
<feature type="transmembrane region" description="Helical" evidence="6">
    <location>
        <begin position="389"/>
        <end position="411"/>
    </location>
</feature>
<dbReference type="GO" id="GO:0016020">
    <property type="term" value="C:membrane"/>
    <property type="evidence" value="ECO:0007669"/>
    <property type="project" value="UniProtKB-SubCell"/>
</dbReference>
<reference evidence="8" key="1">
    <citation type="submission" date="2025-08" db="UniProtKB">
        <authorList>
            <consortium name="RefSeq"/>
        </authorList>
    </citation>
    <scope>IDENTIFICATION</scope>
    <source>
        <tissue evidence="8">Seedling</tissue>
    </source>
</reference>
<dbReference type="Gene3D" id="1.20.1250.20">
    <property type="entry name" value="MFS general substrate transporter like domains"/>
    <property type="match status" value="1"/>
</dbReference>
<dbReference type="InParanoid" id="A0A6P6GHX5"/>
<proteinExistence type="inferred from homology"/>
<dbReference type="Proteomes" id="UP001652623">
    <property type="component" value="Chromosome 12"/>
</dbReference>
<dbReference type="KEGG" id="zju:112493083"/>
<comment type="subcellular location">
    <subcellularLocation>
        <location evidence="1">Membrane</location>
        <topology evidence="1">Multi-pass membrane protein</topology>
    </subcellularLocation>
</comment>
<evidence type="ECO:0000256" key="3">
    <source>
        <dbReference type="ARBA" id="ARBA00022692"/>
    </source>
</evidence>
<dbReference type="PANTHER" id="PTHR11654">
    <property type="entry name" value="OLIGOPEPTIDE TRANSPORTER-RELATED"/>
    <property type="match status" value="1"/>
</dbReference>
<gene>
    <name evidence="8" type="primary">LOC112493083</name>
</gene>
<dbReference type="InterPro" id="IPR000109">
    <property type="entry name" value="POT_fam"/>
</dbReference>
<dbReference type="PROSITE" id="PS01022">
    <property type="entry name" value="PTR2_1"/>
    <property type="match status" value="1"/>
</dbReference>
<dbReference type="GO" id="GO:0022857">
    <property type="term" value="F:transmembrane transporter activity"/>
    <property type="evidence" value="ECO:0007669"/>
    <property type="project" value="InterPro"/>
</dbReference>
<evidence type="ECO:0008006" key="9">
    <source>
        <dbReference type="Google" id="ProtNLM"/>
    </source>
</evidence>
<feature type="transmembrane region" description="Helical" evidence="6">
    <location>
        <begin position="236"/>
        <end position="257"/>
    </location>
</feature>
<organism evidence="7 8">
    <name type="scientific">Ziziphus jujuba</name>
    <name type="common">Chinese jujube</name>
    <name type="synonym">Ziziphus sativa</name>
    <dbReference type="NCBI Taxonomy" id="326968"/>
    <lineage>
        <taxon>Eukaryota</taxon>
        <taxon>Viridiplantae</taxon>
        <taxon>Streptophyta</taxon>
        <taxon>Embryophyta</taxon>
        <taxon>Tracheophyta</taxon>
        <taxon>Spermatophyta</taxon>
        <taxon>Magnoliopsida</taxon>
        <taxon>eudicotyledons</taxon>
        <taxon>Gunneridae</taxon>
        <taxon>Pentapetalae</taxon>
        <taxon>rosids</taxon>
        <taxon>fabids</taxon>
        <taxon>Rosales</taxon>
        <taxon>Rhamnaceae</taxon>
        <taxon>Paliureae</taxon>
        <taxon>Ziziphus</taxon>
    </lineage>
</organism>
<feature type="transmembrane region" description="Helical" evidence="6">
    <location>
        <begin position="464"/>
        <end position="485"/>
    </location>
</feature>
<evidence type="ECO:0000313" key="8">
    <source>
        <dbReference type="RefSeq" id="XP_024933707.2"/>
    </source>
</evidence>
<evidence type="ECO:0000256" key="2">
    <source>
        <dbReference type="ARBA" id="ARBA00005982"/>
    </source>
</evidence>
<dbReference type="GeneID" id="112493083"/>
<feature type="transmembrane region" description="Helical" evidence="6">
    <location>
        <begin position="547"/>
        <end position="565"/>
    </location>
</feature>
<sequence>MKEHTTKSCRRPSFWSFFCWTKHKSSSSSTTDDDSLQRALIENDDVNLSSPSTTVTSRKLGWKAVPYILGRSSLSLSIFFFTYRNEAIQRLATFGLMGNFMVYLVREFHMDQVVATNILNVWNGASNLSPLVGAFLSDAYLGNYLTIILASLVALPGMVIITLTATVPQLRPPQCSPTMQQLDQCVGYTKSQLWILLIGLYWLALGTGGMRPCTIPFGIDQFDTTNSEGRKATSSLYNYLYTVYTLAFFFGQTIVYIQNSINWALGFGIPTFLMVCSILLFLAGTKIYVYEKPEGSVFSGILQVFVAAYKKCHQEVLTDAEFFDPPLKENDAAKLPLSTQLRFLNKAALIVDNNDQYLKVDDEPCPDPWRLCSVQQVEEVKCLIKIIPIWASCIISFVAITIQGTFTISQAMKMDLHLGPKFEIPPGSLGVLSYITIAIWVPFYDIILLPTIRKITKSEEGISSLQKIGIGNVCSILCMVLAGLVERKRRALAMSNPQPGGIATMSGMWLAPHIIFVGFFEVFSAVGQIEFYNNEFPHKMRTVGNSLLYLSIAGASYLSNLLVNIVHSTTNWLTNDIDDGKLDYFYFLIAGLGALNFVYFLLCSWGYCYKTTVKFDTEQCNISVNQAWLCKDE</sequence>
<accession>A0A6P6GHX5</accession>
<feature type="transmembrane region" description="Helical" evidence="6">
    <location>
        <begin position="187"/>
        <end position="205"/>
    </location>
</feature>
<evidence type="ECO:0000256" key="5">
    <source>
        <dbReference type="ARBA" id="ARBA00023136"/>
    </source>
</evidence>
<dbReference type="CDD" id="cd17416">
    <property type="entry name" value="MFS_NPF1_2"/>
    <property type="match status" value="1"/>
</dbReference>
<feature type="transmembrane region" description="Helical" evidence="6">
    <location>
        <begin position="263"/>
        <end position="283"/>
    </location>
</feature>
<feature type="transmembrane region" description="Helical" evidence="6">
    <location>
        <begin position="505"/>
        <end position="526"/>
    </location>
</feature>